<name>A0A9D1UVA4_9MICC</name>
<dbReference type="AlphaFoldDB" id="A0A9D1UVA4"/>
<dbReference type="Pfam" id="PF08386">
    <property type="entry name" value="Abhydrolase_4"/>
    <property type="match status" value="1"/>
</dbReference>
<evidence type="ECO:0000259" key="1">
    <source>
        <dbReference type="Pfam" id="PF08386"/>
    </source>
</evidence>
<proteinExistence type="predicted"/>
<sequence length="281" mass="30649">GLAYAEHFPESMGRFVLDGVMDVSISSHELSLAQAEGFEDALHRYAQWCVEQQNCPVEGGADDVVSAVQDLFSEVEAEPVVGADGRTITAGTLVSGFILPMYDALGWPLLSEALEGALTNDDYLAFQAWADQQAGRGLDGSYDWKSQLAFTAIMCLDYPMAEDQERIEEEFAETLEASPTFGPYLGHSGVQCSQWPFENVLEPWEPDLSEAPEMLLIGTTGDPATPVEWAENIHDQVPSSSLLVSDSEGHLAYRPGNDCVVGEVDAFLLDGQLFEGRQECQ</sequence>
<dbReference type="EMBL" id="DXGD01000481">
    <property type="protein sequence ID" value="HIX01026.1"/>
    <property type="molecule type" value="Genomic_DNA"/>
</dbReference>
<dbReference type="GO" id="GO:0016787">
    <property type="term" value="F:hydrolase activity"/>
    <property type="evidence" value="ECO:0007669"/>
    <property type="project" value="UniProtKB-KW"/>
</dbReference>
<reference evidence="2" key="1">
    <citation type="journal article" date="2021" name="PeerJ">
        <title>Extensive microbial diversity within the chicken gut microbiome revealed by metagenomics and culture.</title>
        <authorList>
            <person name="Gilroy R."/>
            <person name="Ravi A."/>
            <person name="Getino M."/>
            <person name="Pursley I."/>
            <person name="Horton D.L."/>
            <person name="Alikhan N.F."/>
            <person name="Baker D."/>
            <person name="Gharbi K."/>
            <person name="Hall N."/>
            <person name="Watson M."/>
            <person name="Adriaenssens E.M."/>
            <person name="Foster-Nyarko E."/>
            <person name="Jarju S."/>
            <person name="Secka A."/>
            <person name="Antonio M."/>
            <person name="Oren A."/>
            <person name="Chaudhuri R.R."/>
            <person name="La Ragione R."/>
            <person name="Hildebrand F."/>
            <person name="Pallen M.J."/>
        </authorList>
    </citation>
    <scope>NUCLEOTIDE SEQUENCE</scope>
    <source>
        <strain evidence="2">ChiHejej3B27-3195</strain>
    </source>
</reference>
<gene>
    <name evidence="2" type="ORF">H9871_12895</name>
</gene>
<reference evidence="2" key="2">
    <citation type="submission" date="2021-04" db="EMBL/GenBank/DDBJ databases">
        <authorList>
            <person name="Gilroy R."/>
        </authorList>
    </citation>
    <scope>NUCLEOTIDE SEQUENCE</scope>
    <source>
        <strain evidence="2">ChiHejej3B27-3195</strain>
    </source>
</reference>
<feature type="non-terminal residue" evidence="2">
    <location>
        <position position="1"/>
    </location>
</feature>
<keyword evidence="2" id="KW-0378">Hydrolase</keyword>
<evidence type="ECO:0000313" key="3">
    <source>
        <dbReference type="Proteomes" id="UP000824151"/>
    </source>
</evidence>
<organism evidence="2 3">
    <name type="scientific">Candidatus Nesterenkonia stercoripullorum</name>
    <dbReference type="NCBI Taxonomy" id="2838701"/>
    <lineage>
        <taxon>Bacteria</taxon>
        <taxon>Bacillati</taxon>
        <taxon>Actinomycetota</taxon>
        <taxon>Actinomycetes</taxon>
        <taxon>Micrococcales</taxon>
        <taxon>Micrococcaceae</taxon>
        <taxon>Nesterenkonia</taxon>
    </lineage>
</organism>
<dbReference type="InterPro" id="IPR029058">
    <property type="entry name" value="AB_hydrolase_fold"/>
</dbReference>
<feature type="domain" description="Peptidase S33 tripeptidyl aminopeptidase-like C-terminal" evidence="1">
    <location>
        <begin position="178"/>
        <end position="275"/>
    </location>
</feature>
<protein>
    <submittedName>
        <fullName evidence="2">Alpha/beta hydrolase</fullName>
    </submittedName>
</protein>
<accession>A0A9D1UVA4</accession>
<dbReference type="Proteomes" id="UP000824151">
    <property type="component" value="Unassembled WGS sequence"/>
</dbReference>
<dbReference type="Gene3D" id="3.40.50.1820">
    <property type="entry name" value="alpha/beta hydrolase"/>
    <property type="match status" value="1"/>
</dbReference>
<dbReference type="SUPFAM" id="SSF53474">
    <property type="entry name" value="alpha/beta-Hydrolases"/>
    <property type="match status" value="1"/>
</dbReference>
<dbReference type="InterPro" id="IPR013595">
    <property type="entry name" value="Pept_S33_TAP-like_C"/>
</dbReference>
<comment type="caution">
    <text evidence="2">The sequence shown here is derived from an EMBL/GenBank/DDBJ whole genome shotgun (WGS) entry which is preliminary data.</text>
</comment>
<evidence type="ECO:0000313" key="2">
    <source>
        <dbReference type="EMBL" id="HIX01026.1"/>
    </source>
</evidence>